<dbReference type="EMBL" id="LVEP01000017">
    <property type="protein sequence ID" value="OCB77427.1"/>
    <property type="molecule type" value="Genomic_DNA"/>
</dbReference>
<dbReference type="PROSITE" id="PS50042">
    <property type="entry name" value="CNMP_BINDING_3"/>
    <property type="match status" value="1"/>
</dbReference>
<dbReference type="InterPro" id="IPR018490">
    <property type="entry name" value="cNMP-bd_dom_sf"/>
</dbReference>
<dbReference type="AlphaFoldDB" id="A0A1B9E674"/>
<evidence type="ECO:0000313" key="2">
    <source>
        <dbReference type="EMBL" id="OCB77427.1"/>
    </source>
</evidence>
<dbReference type="Pfam" id="PF00027">
    <property type="entry name" value="cNMP_binding"/>
    <property type="match status" value="1"/>
</dbReference>
<dbReference type="Gene3D" id="2.60.120.10">
    <property type="entry name" value="Jelly Rolls"/>
    <property type="match status" value="1"/>
</dbReference>
<sequence length="172" mass="20720">MLFNKYPDFWYPKKIGARKIILKEGDVSKKLYFINKGCVRLWTYNNGAEITIQFFFENDLVCSIESFLKNKPSVFYLETIEDCDLIVIKKSNWKIVLKENPQYKEMSFEFVTQRMFNYFNHFLSYIQDNPEERYRKLLKDKPHIIQRVPLQYIATYLGITTVSLSRIRARLK</sequence>
<reference evidence="2 3" key="1">
    <citation type="submission" date="2016-03" db="EMBL/GenBank/DDBJ databases">
        <authorList>
            <person name="Ploux O."/>
        </authorList>
    </citation>
    <scope>NUCLEOTIDE SEQUENCE [LARGE SCALE GENOMIC DNA]</scope>
    <source>
        <strain evidence="2 3">LPB0076</strain>
    </source>
</reference>
<dbReference type="STRING" id="1763534.GCA_001831475_00880"/>
<accession>A0A1B9E674</accession>
<proteinExistence type="predicted"/>
<organism evidence="2 3">
    <name type="scientific">Flavobacterium crassostreae</name>
    <dbReference type="NCBI Taxonomy" id="1763534"/>
    <lineage>
        <taxon>Bacteria</taxon>
        <taxon>Pseudomonadati</taxon>
        <taxon>Bacteroidota</taxon>
        <taxon>Flavobacteriia</taxon>
        <taxon>Flavobacteriales</taxon>
        <taxon>Flavobacteriaceae</taxon>
        <taxon>Flavobacterium</taxon>
    </lineage>
</organism>
<evidence type="ECO:0000313" key="3">
    <source>
        <dbReference type="Proteomes" id="UP000093510"/>
    </source>
</evidence>
<keyword evidence="3" id="KW-1185">Reference proteome</keyword>
<feature type="domain" description="Cyclic nucleotide-binding" evidence="1">
    <location>
        <begin position="1"/>
        <end position="114"/>
    </location>
</feature>
<comment type="caution">
    <text evidence="2">The sequence shown here is derived from an EMBL/GenBank/DDBJ whole genome shotgun (WGS) entry which is preliminary data.</text>
</comment>
<dbReference type="InterPro" id="IPR014710">
    <property type="entry name" value="RmlC-like_jellyroll"/>
</dbReference>
<gene>
    <name evidence="2" type="ORF">LPBF_05200</name>
</gene>
<evidence type="ECO:0000259" key="1">
    <source>
        <dbReference type="PROSITE" id="PS50042"/>
    </source>
</evidence>
<protein>
    <recommendedName>
        <fullName evidence="1">Cyclic nucleotide-binding domain-containing protein</fullName>
    </recommendedName>
</protein>
<dbReference type="CDD" id="cd00038">
    <property type="entry name" value="CAP_ED"/>
    <property type="match status" value="1"/>
</dbReference>
<dbReference type="SUPFAM" id="SSF51206">
    <property type="entry name" value="cAMP-binding domain-like"/>
    <property type="match status" value="1"/>
</dbReference>
<name>A0A1B9E674_9FLAO</name>
<dbReference type="Proteomes" id="UP000093510">
    <property type="component" value="Unassembled WGS sequence"/>
</dbReference>
<dbReference type="InterPro" id="IPR000595">
    <property type="entry name" value="cNMP-bd_dom"/>
</dbReference>